<sequence>KAILNSSRDKIAFFYIRGIERHEKYLSFSAASKARDEDPDLAVSGRRILAESLPGASGG</sequence>
<dbReference type="EMBL" id="FOGV01000037">
    <property type="protein sequence ID" value="SES34242.1"/>
    <property type="molecule type" value="Genomic_DNA"/>
</dbReference>
<feature type="non-terminal residue" evidence="1">
    <location>
        <position position="1"/>
    </location>
</feature>
<evidence type="ECO:0000313" key="1">
    <source>
        <dbReference type="EMBL" id="SES34242.1"/>
    </source>
</evidence>
<protein>
    <submittedName>
        <fullName evidence="1">Uncharacterized protein</fullName>
    </submittedName>
</protein>
<keyword evidence="2" id="KW-1185">Reference proteome</keyword>
<comment type="caution">
    <text evidence="1">The sequence shown here is derived from an EMBL/GenBank/DDBJ whole genome shotgun (WGS) entry which is preliminary data.</text>
</comment>
<name>A0A1H9WJW7_9BACI</name>
<reference evidence="2" key="1">
    <citation type="submission" date="2016-10" db="EMBL/GenBank/DDBJ databases">
        <authorList>
            <person name="de Groot N.N."/>
        </authorList>
    </citation>
    <scope>NUCLEOTIDE SEQUENCE [LARGE SCALE GENOMIC DNA]</scope>
    <source>
        <strain evidence="2">10nlg</strain>
    </source>
</reference>
<dbReference type="AlphaFoldDB" id="A0A1H9WJW7"/>
<dbReference type="RefSeq" id="WP_218140984.1">
    <property type="nucleotide sequence ID" value="NZ_FOGV01000037.1"/>
</dbReference>
<gene>
    <name evidence="1" type="ORF">SAMN05444126_13715</name>
</gene>
<proteinExistence type="predicted"/>
<dbReference type="Proteomes" id="UP000199318">
    <property type="component" value="Unassembled WGS sequence"/>
</dbReference>
<evidence type="ECO:0000313" key="2">
    <source>
        <dbReference type="Proteomes" id="UP000199318"/>
    </source>
</evidence>
<accession>A0A1H9WJW7</accession>
<organism evidence="1 2">
    <name type="scientific">Salisediminibacterium halotolerans</name>
    <dbReference type="NCBI Taxonomy" id="517425"/>
    <lineage>
        <taxon>Bacteria</taxon>
        <taxon>Bacillati</taxon>
        <taxon>Bacillota</taxon>
        <taxon>Bacilli</taxon>
        <taxon>Bacillales</taxon>
        <taxon>Bacillaceae</taxon>
        <taxon>Salisediminibacterium</taxon>
    </lineage>
</organism>